<feature type="repeat" description="TPR" evidence="3">
    <location>
        <begin position="976"/>
        <end position="1009"/>
    </location>
</feature>
<feature type="region of interest" description="Disordered" evidence="4">
    <location>
        <begin position="619"/>
        <end position="656"/>
    </location>
</feature>
<feature type="compositionally biased region" description="Low complexity" evidence="4">
    <location>
        <begin position="499"/>
        <end position="516"/>
    </location>
</feature>
<gene>
    <name evidence="5" type="ORF">J8C05_08170</name>
</gene>
<dbReference type="Pfam" id="PF13176">
    <property type="entry name" value="TPR_7"/>
    <property type="match status" value="1"/>
</dbReference>
<feature type="region of interest" description="Disordered" evidence="4">
    <location>
        <begin position="667"/>
        <end position="686"/>
    </location>
</feature>
<dbReference type="InterPro" id="IPR019734">
    <property type="entry name" value="TPR_rpt"/>
</dbReference>
<protein>
    <submittedName>
        <fullName evidence="5">Tetratricopeptide repeat protein</fullName>
    </submittedName>
</protein>
<dbReference type="InterPro" id="IPR051012">
    <property type="entry name" value="CellSynth/LPSAsmb/PSIAsmb"/>
</dbReference>
<dbReference type="Gene3D" id="1.25.40.10">
    <property type="entry name" value="Tetratricopeptide repeat domain"/>
    <property type="match status" value="5"/>
</dbReference>
<feature type="repeat" description="TPR" evidence="3">
    <location>
        <begin position="113"/>
        <end position="146"/>
    </location>
</feature>
<evidence type="ECO:0000313" key="6">
    <source>
        <dbReference type="Proteomes" id="UP000677668"/>
    </source>
</evidence>
<organism evidence="5 6">
    <name type="scientific">Chloracidobacterium sp. N</name>
    <dbReference type="NCBI Taxonomy" id="2821540"/>
    <lineage>
        <taxon>Bacteria</taxon>
        <taxon>Pseudomonadati</taxon>
        <taxon>Acidobacteriota</taxon>
        <taxon>Terriglobia</taxon>
        <taxon>Terriglobales</taxon>
        <taxon>Acidobacteriaceae</taxon>
        <taxon>Chloracidobacterium</taxon>
        <taxon>Chloracidobacterium aggregatum</taxon>
    </lineage>
</organism>
<reference evidence="5 6" key="1">
    <citation type="submission" date="2021-03" db="EMBL/GenBank/DDBJ databases">
        <title>Genomic and phenotypic characterization of Chloracidobacterium isolates provides evidence for multiple species.</title>
        <authorList>
            <person name="Saini M.K."/>
            <person name="Costas A.M.G."/>
            <person name="Tank M."/>
            <person name="Bryant D.A."/>
        </authorList>
    </citation>
    <scope>NUCLEOTIDE SEQUENCE [LARGE SCALE GENOMIC DNA]</scope>
    <source>
        <strain evidence="5 6">N</strain>
    </source>
</reference>
<evidence type="ECO:0000256" key="1">
    <source>
        <dbReference type="ARBA" id="ARBA00022737"/>
    </source>
</evidence>
<feature type="compositionally biased region" description="Low complexity" evidence="4">
    <location>
        <begin position="619"/>
        <end position="628"/>
    </location>
</feature>
<feature type="repeat" description="TPR" evidence="3">
    <location>
        <begin position="167"/>
        <end position="200"/>
    </location>
</feature>
<evidence type="ECO:0000256" key="4">
    <source>
        <dbReference type="SAM" id="MobiDB-lite"/>
    </source>
</evidence>
<dbReference type="PROSITE" id="PS50005">
    <property type="entry name" value="TPR"/>
    <property type="match status" value="5"/>
</dbReference>
<feature type="region of interest" description="Disordered" evidence="4">
    <location>
        <begin position="476"/>
        <end position="516"/>
    </location>
</feature>
<dbReference type="Proteomes" id="UP000677668">
    <property type="component" value="Chromosome 1"/>
</dbReference>
<dbReference type="Pfam" id="PF13181">
    <property type="entry name" value="TPR_8"/>
    <property type="match status" value="1"/>
</dbReference>
<dbReference type="PANTHER" id="PTHR45586:SF1">
    <property type="entry name" value="LIPOPOLYSACCHARIDE ASSEMBLY PROTEIN B"/>
    <property type="match status" value="1"/>
</dbReference>
<dbReference type="Pfam" id="PF14559">
    <property type="entry name" value="TPR_19"/>
    <property type="match status" value="4"/>
</dbReference>
<dbReference type="SUPFAM" id="SSF48452">
    <property type="entry name" value="TPR-like"/>
    <property type="match status" value="4"/>
</dbReference>
<feature type="compositionally biased region" description="Polar residues" evidence="4">
    <location>
        <begin position="476"/>
        <end position="486"/>
    </location>
</feature>
<dbReference type="Pfam" id="PF13432">
    <property type="entry name" value="TPR_16"/>
    <property type="match status" value="1"/>
</dbReference>
<evidence type="ECO:0000256" key="3">
    <source>
        <dbReference type="PROSITE-ProRule" id="PRU00339"/>
    </source>
</evidence>
<feature type="repeat" description="TPR" evidence="3">
    <location>
        <begin position="898"/>
        <end position="931"/>
    </location>
</feature>
<dbReference type="SMART" id="SM00028">
    <property type="entry name" value="TPR"/>
    <property type="match status" value="11"/>
</dbReference>
<sequence length="1025" mass="111811">MSYTKANDLRKAEKLVQQGKIKPAIKEYENLVASNPGDTNLLNILGDLYVRDGRNDDAIITFVKLAEATLRDGHTPRAIAVYKKIYKLAPGNADVALKLAELYLRQNLIVEARKQYLELADYYTKNGRSQQALELLQRVADLDPENVPARLRLAENYQREGMTEKAIEAYIAAGSQLIRKSSLVEAQQVFQRVLELNPTSTPALNSLATIYIKQGDSGRAVALLDNVARQRPDDTDLLILSGRIYLQAELLDEAEKALLKLLKVDKTRFEYLLTLAQKFAEQGYFDRAVSLVEQCVEPMVTRRQETRGVELLKSILESEPYHVAAHQCRATLYKRLGESNELPEALKSLAQAAMHHNKRDIAEQALKELIELEPNEPAHLELMRAWGFTSTVSPTIAERDRLINAPVYAGGVGQRVEFVDIPTANPPLTPTTGPAGDFGFTSGSGFQPQMTMPYQPPGTPGLGFGGTTGGWTDFTSPHSGNFSPQAPGTGFEGGSNGTQSGSFGVQSSSSSIEAPSGSFGPFGAPPPLVGGYIPPTTEVLPEDARRLKADAERFANLGMPDQAIHLLHEAVRQAPHSIELRLLLKQLYTDIGQPQEAAQQATVLASLYAQQGDYAQSQRFQQEAQQAAGSIPAGGSFDLSSATVSSPPPSGGDEVEIDISGEVQAPAPAPFAASAPSSTSSPAGSDFGYTSGGGFVVPTDDAIYSGPAHFPATQPPAEPFAVQTSTFDLRKDQPGEVSVSMTEEKLREQLEGVNFYIAQGFHDIARDNLAKLSLDFPNHPEILALLAKVQTPVPPRVTEPSLTSLAIPTDAPAEVPVSKPESMGSLMNGLVSELEKALEELEMGHFDAPAVTNLSPKPEAATDKTPTGPLFLGESGLQDVFDEFKQSVEVDTEATPDFETHYNLGLAYKDMDLFDEAIEEFQTAFRGTDPNAPNPHYFQVCNMLGLCFMAKNEPQLATVWFKRGVEAPGRTEDEYQAMRYDLGLAYEQMGRYDQALEVFEMVYAVDINYREVAEKLAELRQRVQH</sequence>
<proteinExistence type="predicted"/>
<feature type="compositionally biased region" description="Low complexity" evidence="4">
    <location>
        <begin position="670"/>
        <end position="683"/>
    </location>
</feature>
<dbReference type="InterPro" id="IPR011990">
    <property type="entry name" value="TPR-like_helical_dom_sf"/>
</dbReference>
<dbReference type="PANTHER" id="PTHR45586">
    <property type="entry name" value="TPR REPEAT-CONTAINING PROTEIN PA4667"/>
    <property type="match status" value="1"/>
</dbReference>
<keyword evidence="2 3" id="KW-0802">TPR repeat</keyword>
<dbReference type="RefSeq" id="WP_211421739.1">
    <property type="nucleotide sequence ID" value="NZ_CP072642.1"/>
</dbReference>
<dbReference type="EMBL" id="CP072642">
    <property type="protein sequence ID" value="QUV93348.1"/>
    <property type="molecule type" value="Genomic_DNA"/>
</dbReference>
<feature type="repeat" description="TPR" evidence="3">
    <location>
        <begin position="343"/>
        <end position="376"/>
    </location>
</feature>
<name>A0ABX8AYQ7_9BACT</name>
<keyword evidence="6" id="KW-1185">Reference proteome</keyword>
<accession>A0ABX8AYQ7</accession>
<evidence type="ECO:0000256" key="2">
    <source>
        <dbReference type="ARBA" id="ARBA00022803"/>
    </source>
</evidence>
<evidence type="ECO:0000313" key="5">
    <source>
        <dbReference type="EMBL" id="QUV93348.1"/>
    </source>
</evidence>
<keyword evidence="1" id="KW-0677">Repeat</keyword>